<feature type="non-terminal residue" evidence="2">
    <location>
        <position position="1"/>
    </location>
</feature>
<dbReference type="EMBL" id="VTIK01000005">
    <property type="protein sequence ID" value="TYU51933.1"/>
    <property type="molecule type" value="Genomic_DNA"/>
</dbReference>
<dbReference type="PROSITE" id="PS51781">
    <property type="entry name" value="SH3B"/>
    <property type="match status" value="2"/>
</dbReference>
<evidence type="ECO:0000313" key="2">
    <source>
        <dbReference type="EMBL" id="TYU51933.1"/>
    </source>
</evidence>
<dbReference type="RefSeq" id="WP_149058101.1">
    <property type="nucleotide sequence ID" value="NZ_VTIK01000005.1"/>
</dbReference>
<organism evidence="2 3">
    <name type="scientific">Listeria monocytogenes</name>
    <dbReference type="NCBI Taxonomy" id="1639"/>
    <lineage>
        <taxon>Bacteria</taxon>
        <taxon>Bacillati</taxon>
        <taxon>Bacillota</taxon>
        <taxon>Bacilli</taxon>
        <taxon>Bacillales</taxon>
        <taxon>Listeriaceae</taxon>
        <taxon>Listeria</taxon>
    </lineage>
</organism>
<dbReference type="AlphaFoldDB" id="A0AB74NAI3"/>
<proteinExistence type="predicted"/>
<gene>
    <name evidence="2" type="ORF">FZW98_11370</name>
</gene>
<accession>A0AB74NAI3</accession>
<dbReference type="Pfam" id="PF08239">
    <property type="entry name" value="SH3_3"/>
    <property type="match status" value="2"/>
</dbReference>
<evidence type="ECO:0000259" key="1">
    <source>
        <dbReference type="PROSITE" id="PS51781"/>
    </source>
</evidence>
<reference evidence="2 3" key="1">
    <citation type="submission" date="2019-08" db="EMBL/GenBank/DDBJ databases">
        <title>Soil Listeria distribution.</title>
        <authorList>
            <person name="Liao J."/>
        </authorList>
    </citation>
    <scope>NUCLEOTIDE SEQUENCE [LARGE SCALE GENOMIC DNA]</scope>
    <source>
        <strain evidence="2 3">IN-RH-2-BL1</strain>
    </source>
</reference>
<dbReference type="Gene3D" id="2.30.30.40">
    <property type="entry name" value="SH3 Domains"/>
    <property type="match status" value="2"/>
</dbReference>
<dbReference type="InterPro" id="IPR003646">
    <property type="entry name" value="SH3-like_bac-type"/>
</dbReference>
<feature type="domain" description="SH3b" evidence="1">
    <location>
        <begin position="1"/>
        <end position="51"/>
    </location>
</feature>
<feature type="domain" description="SH3b" evidence="1">
    <location>
        <begin position="54"/>
        <end position="121"/>
    </location>
</feature>
<evidence type="ECO:0000313" key="3">
    <source>
        <dbReference type="Proteomes" id="UP000322220"/>
    </source>
</evidence>
<dbReference type="Proteomes" id="UP000322220">
    <property type="component" value="Unassembled WGS sequence"/>
</dbReference>
<sequence length="122" mass="13927">SEAKWDSEVAQKVQKGEKVTVNLKTSVNGWYQVTYDGKTGYMLLNDNYLVEQPLNMKTYYAVNALNLRNEAKWDSDINQIVPAGAAVKVEMDTNNGIWYKVTYQNKTGYMPLTDDYLTLEAQ</sequence>
<protein>
    <submittedName>
        <fullName evidence="2">SH3 domain-containing protein</fullName>
    </submittedName>
</protein>
<comment type="caution">
    <text evidence="2">The sequence shown here is derived from an EMBL/GenBank/DDBJ whole genome shotgun (WGS) entry which is preliminary data.</text>
</comment>
<name>A0AB74NAI3_LISMN</name>